<evidence type="ECO:0000313" key="15">
    <source>
        <dbReference type="Proteomes" id="UP000046395"/>
    </source>
</evidence>
<proteinExistence type="inferred from homology"/>
<evidence type="ECO:0000259" key="14">
    <source>
        <dbReference type="Pfam" id="PF16923"/>
    </source>
</evidence>
<keyword evidence="15" id="KW-1185">Reference proteome</keyword>
<dbReference type="Proteomes" id="UP000046395">
    <property type="component" value="Unassembled WGS sequence"/>
</dbReference>
<dbReference type="Pfam" id="PF16923">
    <property type="entry name" value="Glyco_hydro_63N"/>
    <property type="match status" value="1"/>
</dbReference>
<evidence type="ECO:0000256" key="11">
    <source>
        <dbReference type="ARBA" id="ARBA00038888"/>
    </source>
</evidence>
<dbReference type="WBParaSite" id="TMUE_2000008660.2">
    <property type="protein sequence ID" value="TMUE_2000008660.2"/>
    <property type="gene ID" value="WBGene00287926"/>
</dbReference>
<evidence type="ECO:0000256" key="12">
    <source>
        <dbReference type="RuleBase" id="RU368089"/>
    </source>
</evidence>
<evidence type="ECO:0000256" key="5">
    <source>
        <dbReference type="ARBA" id="ARBA00022824"/>
    </source>
</evidence>
<dbReference type="EC" id="3.2.1.106" evidence="11 12"/>
<keyword evidence="4 12" id="KW-0378">Hydrolase</keyword>
<dbReference type="InterPro" id="IPR008928">
    <property type="entry name" value="6-hairpin_glycosidase_sf"/>
</dbReference>
<feature type="domain" description="Glycosyl hydrolase family 63 C-terminal" evidence="13">
    <location>
        <begin position="272"/>
        <end position="762"/>
    </location>
</feature>
<dbReference type="InterPro" id="IPR031335">
    <property type="entry name" value="Glyco_hydro_63_C"/>
</dbReference>
<reference evidence="15" key="1">
    <citation type="submission" date="2013-11" db="EMBL/GenBank/DDBJ databases">
        <authorList>
            <person name="Aslett M."/>
        </authorList>
    </citation>
    <scope>NUCLEOTIDE SEQUENCE [LARGE SCALE GENOMIC DNA]</scope>
    <source>
        <strain evidence="15">Edinburgh</strain>
    </source>
</reference>
<dbReference type="GO" id="GO:0006487">
    <property type="term" value="P:protein N-linked glycosylation"/>
    <property type="evidence" value="ECO:0007669"/>
    <property type="project" value="UniProtKB-UniRule"/>
</dbReference>
<keyword evidence="6" id="KW-0735">Signal-anchor</keyword>
<dbReference type="AlphaFoldDB" id="A0A5S6QN71"/>
<name>A0A5S6QN71_TRIMR</name>
<keyword evidence="9" id="KW-0325">Glycoprotein</keyword>
<dbReference type="GO" id="GO:0009311">
    <property type="term" value="P:oligosaccharide metabolic process"/>
    <property type="evidence" value="ECO:0007669"/>
    <property type="project" value="UniProtKB-UniRule"/>
</dbReference>
<dbReference type="InterPro" id="IPR004888">
    <property type="entry name" value="Glycoside_hydrolase_63"/>
</dbReference>
<dbReference type="PANTHER" id="PTHR10412:SF11">
    <property type="entry name" value="MANNOSYL-OLIGOSACCHARIDE GLUCOSIDASE"/>
    <property type="match status" value="1"/>
</dbReference>
<dbReference type="InterPro" id="IPR031631">
    <property type="entry name" value="Glyco_hydro_63N"/>
</dbReference>
<dbReference type="WBParaSite" id="TMUE_2000008660.1">
    <property type="protein sequence ID" value="TMUE_2000008660.1"/>
    <property type="gene ID" value="WBGene00287926"/>
</dbReference>
<comment type="catalytic activity">
    <reaction evidence="12">
        <text>N(4)-(alpha-D-Glc-(1-&gt;2)-alpha-D-Glc-(1-&gt;3)-alpha-D-Glc-(1-&gt;3)-alpha-D-Man-(1-&gt;2)-alpha-D-Man-(1-&gt;2)-alpha-D-Man-(1-&gt;3)-[alpha-D-Man-(1-&gt;2)-alpha-D-Man-(1-&gt;3)-[alpha-D-Man-(1-&gt;2)-alpha-D-Man-(1-&gt;6)]-alpha-D-Man-(1-&gt;6)]-beta-D-Man-(1-&gt;4)-beta-D-GlcNAc-(1-&gt;4)-beta-D-GlcNAc)-L-asparaginyl-[protein] + H2O = N(4)-(alpha-D-Glc-(1-&gt;3)-alpha-D-Glc-(1-&gt;3)-alpha-D-Man-(1-&gt;2)-alpha-D-Man-(1-&gt;2)-alpha-D-Man-(1-&gt;3)-[alpha-D-Man-(1-&gt;2)-alpha-D-Man-(1-&gt;3)-[alpha-D-Man-(1-&gt;2)-alpha-D-Man-(1-&gt;6)]-alpha-D-Man-(1-&gt;6)]-beta-D-Man-(1-&gt;4)-beta-D-GlcNAc-(1-&gt;4)-beta-D-GlcNAc)-L-asparaginyl-[protein] + beta-D-glucose</text>
        <dbReference type="Rhea" id="RHEA:55988"/>
        <dbReference type="Rhea" id="RHEA-COMP:12806"/>
        <dbReference type="Rhea" id="RHEA-COMP:14355"/>
        <dbReference type="ChEBI" id="CHEBI:15377"/>
        <dbReference type="ChEBI" id="CHEBI:15903"/>
        <dbReference type="ChEBI" id="CHEBI:59082"/>
        <dbReference type="ChEBI" id="CHEBI:132537"/>
        <dbReference type="EC" id="3.2.1.106"/>
    </reaction>
</comment>
<comment type="subcellular location">
    <subcellularLocation>
        <location evidence="1 12">Endoplasmic reticulum membrane</location>
        <topology evidence="1 12">Single-pass type II membrane protein</topology>
    </subcellularLocation>
</comment>
<reference evidence="16" key="3">
    <citation type="submission" date="2019-12" db="UniProtKB">
        <authorList>
            <consortium name="WormBaseParasite"/>
        </authorList>
    </citation>
    <scope>IDENTIFICATION</scope>
</reference>
<accession>A0A5S6QN71</accession>
<reference evidence="15" key="2">
    <citation type="submission" date="2014-03" db="EMBL/GenBank/DDBJ databases">
        <title>The whipworm genome and dual-species transcriptomics of an intimate host-pathogen interaction.</title>
        <authorList>
            <person name="Foth B.J."/>
            <person name="Tsai I.J."/>
            <person name="Reid A.J."/>
            <person name="Bancroft A.J."/>
            <person name="Nichol S."/>
            <person name="Tracey A."/>
            <person name="Holroyd N."/>
            <person name="Cotton J.A."/>
            <person name="Stanley E.J."/>
            <person name="Zarowiecki M."/>
            <person name="Liu J.Z."/>
            <person name="Huckvale T."/>
            <person name="Cooper P.J."/>
            <person name="Grencis R.K."/>
            <person name="Berriman M."/>
        </authorList>
    </citation>
    <scope>NUCLEOTIDE SEQUENCE [LARGE SCALE GENOMIC DNA]</scope>
    <source>
        <strain evidence="15">Edinburgh</strain>
    </source>
</reference>
<evidence type="ECO:0000256" key="10">
    <source>
        <dbReference type="ARBA" id="ARBA00023295"/>
    </source>
</evidence>
<dbReference type="PANTHER" id="PTHR10412">
    <property type="entry name" value="MANNOSYL-OLIGOSACCHARIDE GLUCOSIDASE"/>
    <property type="match status" value="1"/>
</dbReference>
<evidence type="ECO:0000256" key="7">
    <source>
        <dbReference type="ARBA" id="ARBA00022989"/>
    </source>
</evidence>
<comment type="similarity">
    <text evidence="2 12">Belongs to the glycosyl hydrolase 63 family.</text>
</comment>
<evidence type="ECO:0000259" key="13">
    <source>
        <dbReference type="Pfam" id="PF03200"/>
    </source>
</evidence>
<evidence type="ECO:0000256" key="6">
    <source>
        <dbReference type="ARBA" id="ARBA00022968"/>
    </source>
</evidence>
<keyword evidence="3" id="KW-0812">Transmembrane</keyword>
<dbReference type="Gene3D" id="2.70.98.110">
    <property type="entry name" value="Glycosyl hydrolase family 63, N-terminal domain"/>
    <property type="match status" value="1"/>
</dbReference>
<dbReference type="GO" id="GO:0004573">
    <property type="term" value="F:Glc3Man9GlcNAc2 oligosaccharide glucosidase activity"/>
    <property type="evidence" value="ECO:0007669"/>
    <property type="project" value="UniProtKB-UniRule"/>
</dbReference>
<evidence type="ECO:0000256" key="4">
    <source>
        <dbReference type="ARBA" id="ARBA00022801"/>
    </source>
</evidence>
<keyword evidence="8" id="KW-0472">Membrane</keyword>
<keyword evidence="10 12" id="KW-0326">Glycosidase</keyword>
<comment type="function">
    <text evidence="12">Cleaves the distal alpha 1,2-linked glucose residue from the Glc(3)Man(9)GlcNAc(2) oligosaccharide precursor.</text>
</comment>
<evidence type="ECO:0000256" key="9">
    <source>
        <dbReference type="ARBA" id="ARBA00023180"/>
    </source>
</evidence>
<dbReference type="WBParaSite" id="TMUE_2000008660.3">
    <property type="protein sequence ID" value="TMUE_2000008660.3"/>
    <property type="gene ID" value="WBGene00287926"/>
</dbReference>
<evidence type="ECO:0000256" key="2">
    <source>
        <dbReference type="ARBA" id="ARBA00010833"/>
    </source>
</evidence>
<dbReference type="SUPFAM" id="SSF48208">
    <property type="entry name" value="Six-hairpin glycosidases"/>
    <property type="match status" value="1"/>
</dbReference>
<protein>
    <recommendedName>
        <fullName evidence="11 12">Mannosyl-oligosaccharide glucosidase</fullName>
        <ecNumber evidence="11 12">3.2.1.106</ecNumber>
    </recommendedName>
</protein>
<dbReference type="Pfam" id="PF03200">
    <property type="entry name" value="Glyco_hydro_63"/>
    <property type="match status" value="1"/>
</dbReference>
<dbReference type="GO" id="GO:0005789">
    <property type="term" value="C:endoplasmic reticulum membrane"/>
    <property type="evidence" value="ECO:0007669"/>
    <property type="project" value="UniProtKB-SubCell"/>
</dbReference>
<evidence type="ECO:0000256" key="8">
    <source>
        <dbReference type="ARBA" id="ARBA00023136"/>
    </source>
</evidence>
<dbReference type="InterPro" id="IPR012341">
    <property type="entry name" value="6hp_glycosidase-like_sf"/>
</dbReference>
<evidence type="ECO:0000313" key="16">
    <source>
        <dbReference type="WBParaSite" id="TMUE_2000008660.1"/>
    </source>
</evidence>
<dbReference type="InterPro" id="IPR038518">
    <property type="entry name" value="Glyco_hydro_63N_sf"/>
</dbReference>
<dbReference type="WBParaSite" id="TMUE_2000008660.4">
    <property type="protein sequence ID" value="TMUE_2000008660.4"/>
    <property type="gene ID" value="WBGene00287926"/>
</dbReference>
<sequence>MFFYHRTYVFLPSVVVTKCPMAMVVNHSYTAVEPSMFWGTYRANLYIGMGGRTPLSPLFGVMWYLQSPSGKVEMPKIRHWCNQEDRLNQYAWKEHDGKLYGIQHIVDHPLKIEATMVKSPLVDHPGNWAWRIETDILENRELEHPYSFIFYMMLPSGDMLKLEQKNKHLHVIEGETEELKKFRLHIFISKDTRHSTSVKLRLADVAAVEEEILKNTRVYKVASSEVMYLGLAETAPADRANFVAVQLTIAGSSKIEIAFESLINGAKGELLKGELFDSKLAESRAEFERKFEATFQLKEKQYAEVFSDVGKHALSNMLGSISYFHGDAVVQSVYNSAPVLYSPLELFSTIPSRPFFPRGFLWDEGYHQLLLRRWDTGLSLEIIGYWLDLMNVEGWIPREVILGTEALRKVPWEFVTQRNTVANPPVFFYTLNAILMDEERLTASDKLLLRRMFPRLKLWYLWLNATQSGPQLGTFRWRGRNDTTNMELNPKTLPSGLDDYPRASHPTEDEYHVDLFSWMLASANCMKRLSKVVNDEASEKRFREFSDMLTKQNLLDRLHWSDRKKRYCDYGLHTGLVALEKFPIPVQSAGNTQMQATEFRRVVKGKPKLRLVSDVFGYVNLFPLFLRLIPLDSPKLEHIFDQMIDPEVLWSPYGLRSLSKSSSLYQKRNTEHDPPYWRGAVWMNMNYMALSSLHYYSQVEGPYRQKAFEIYSDLRNAVVSNVVRQYVRTGFLWEHYNDETGEGEGSHPFTGWTSLVLLMMAELYE</sequence>
<evidence type="ECO:0000256" key="3">
    <source>
        <dbReference type="ARBA" id="ARBA00022692"/>
    </source>
</evidence>
<organism evidence="15 16">
    <name type="scientific">Trichuris muris</name>
    <name type="common">Mouse whipworm</name>
    <dbReference type="NCBI Taxonomy" id="70415"/>
    <lineage>
        <taxon>Eukaryota</taxon>
        <taxon>Metazoa</taxon>
        <taxon>Ecdysozoa</taxon>
        <taxon>Nematoda</taxon>
        <taxon>Enoplea</taxon>
        <taxon>Dorylaimia</taxon>
        <taxon>Trichinellida</taxon>
        <taxon>Trichuridae</taxon>
        <taxon>Trichuris</taxon>
    </lineage>
</organism>
<keyword evidence="5 12" id="KW-0256">Endoplasmic reticulum</keyword>
<keyword evidence="7" id="KW-1133">Transmembrane helix</keyword>
<dbReference type="STRING" id="70415.A0A5S6QN71"/>
<evidence type="ECO:0000256" key="1">
    <source>
        <dbReference type="ARBA" id="ARBA00004648"/>
    </source>
</evidence>
<dbReference type="Gene3D" id="1.50.10.10">
    <property type="match status" value="1"/>
</dbReference>
<feature type="domain" description="Glycosyl hydrolase family 63 N-terminal" evidence="14">
    <location>
        <begin position="35"/>
        <end position="199"/>
    </location>
</feature>